<dbReference type="EMBL" id="AP027151">
    <property type="protein sequence ID" value="BDV42125.1"/>
    <property type="molecule type" value="Genomic_DNA"/>
</dbReference>
<proteinExistence type="predicted"/>
<dbReference type="InterPro" id="IPR001633">
    <property type="entry name" value="EAL_dom"/>
</dbReference>
<dbReference type="SMART" id="SM00052">
    <property type="entry name" value="EAL"/>
    <property type="match status" value="1"/>
</dbReference>
<evidence type="ECO:0000259" key="2">
    <source>
        <dbReference type="PROSITE" id="PS50883"/>
    </source>
</evidence>
<dbReference type="SUPFAM" id="SSF141868">
    <property type="entry name" value="EAL domain-like"/>
    <property type="match status" value="1"/>
</dbReference>
<dbReference type="SMART" id="SM00267">
    <property type="entry name" value="GGDEF"/>
    <property type="match status" value="1"/>
</dbReference>
<dbReference type="InterPro" id="IPR000160">
    <property type="entry name" value="GGDEF_dom"/>
</dbReference>
<feature type="domain" description="EAL" evidence="2">
    <location>
        <begin position="595"/>
        <end position="849"/>
    </location>
</feature>
<dbReference type="Gene3D" id="3.30.70.270">
    <property type="match status" value="1"/>
</dbReference>
<dbReference type="InterPro" id="IPR052155">
    <property type="entry name" value="Biofilm_reg_signaling"/>
</dbReference>
<dbReference type="Pfam" id="PF09084">
    <property type="entry name" value="NMT1"/>
    <property type="match status" value="1"/>
</dbReference>
<dbReference type="CDD" id="cd01948">
    <property type="entry name" value="EAL"/>
    <property type="match status" value="1"/>
</dbReference>
<dbReference type="InterPro" id="IPR043128">
    <property type="entry name" value="Rev_trsase/Diguanyl_cyclase"/>
</dbReference>
<dbReference type="PANTHER" id="PTHR44757:SF2">
    <property type="entry name" value="BIOFILM ARCHITECTURE MAINTENANCE PROTEIN MBAA"/>
    <property type="match status" value="1"/>
</dbReference>
<evidence type="ECO:0008006" key="6">
    <source>
        <dbReference type="Google" id="ProtNLM"/>
    </source>
</evidence>
<dbReference type="PROSITE" id="PS50887">
    <property type="entry name" value="GGDEF"/>
    <property type="match status" value="1"/>
</dbReference>
<dbReference type="Proteomes" id="UP001317705">
    <property type="component" value="Chromosome"/>
</dbReference>
<dbReference type="RefSeq" id="WP_282002382.1">
    <property type="nucleotide sequence ID" value="NZ_AP027151.1"/>
</dbReference>
<evidence type="ECO:0000313" key="4">
    <source>
        <dbReference type="EMBL" id="BDV42125.1"/>
    </source>
</evidence>
<dbReference type="InterPro" id="IPR029787">
    <property type="entry name" value="Nucleotide_cyclase"/>
</dbReference>
<dbReference type="Pfam" id="PF00563">
    <property type="entry name" value="EAL"/>
    <property type="match status" value="1"/>
</dbReference>
<dbReference type="SUPFAM" id="SSF53850">
    <property type="entry name" value="Periplasmic binding protein-like II"/>
    <property type="match status" value="1"/>
</dbReference>
<dbReference type="Gene3D" id="3.40.190.10">
    <property type="entry name" value="Periplasmic binding protein-like II"/>
    <property type="match status" value="2"/>
</dbReference>
<dbReference type="SUPFAM" id="SSF55073">
    <property type="entry name" value="Nucleotide cyclase"/>
    <property type="match status" value="1"/>
</dbReference>
<protein>
    <recommendedName>
        <fullName evidence="6">EAL domain-containing protein</fullName>
    </recommendedName>
</protein>
<feature type="coiled-coil region" evidence="1">
    <location>
        <begin position="359"/>
        <end position="411"/>
    </location>
</feature>
<keyword evidence="5" id="KW-1185">Reference proteome</keyword>
<reference evidence="4 5" key="1">
    <citation type="submission" date="2022-12" db="EMBL/GenBank/DDBJ databases">
        <title>Polyphasic characterization of Geotalea uranireducens NIT-SL11 newly isolated from a complex of sewage sludge and microbially reduced graphene oxide.</title>
        <authorList>
            <person name="Xie L."/>
            <person name="Yoshida N."/>
            <person name="Meng L."/>
        </authorList>
    </citation>
    <scope>NUCLEOTIDE SEQUENCE [LARGE SCALE GENOMIC DNA]</scope>
    <source>
        <strain evidence="4 5">NIT-SL11</strain>
    </source>
</reference>
<accession>A0ABM8EI71</accession>
<gene>
    <name evidence="4" type="ORF">GURASL_10480</name>
</gene>
<dbReference type="PROSITE" id="PS50883">
    <property type="entry name" value="EAL"/>
    <property type="match status" value="1"/>
</dbReference>
<organism evidence="4 5">
    <name type="scientific">Geotalea uraniireducens</name>
    <dbReference type="NCBI Taxonomy" id="351604"/>
    <lineage>
        <taxon>Bacteria</taxon>
        <taxon>Pseudomonadati</taxon>
        <taxon>Thermodesulfobacteriota</taxon>
        <taxon>Desulfuromonadia</taxon>
        <taxon>Geobacterales</taxon>
        <taxon>Geobacteraceae</taxon>
        <taxon>Geotalea</taxon>
    </lineage>
</organism>
<evidence type="ECO:0000313" key="5">
    <source>
        <dbReference type="Proteomes" id="UP001317705"/>
    </source>
</evidence>
<dbReference type="InterPro" id="IPR015168">
    <property type="entry name" value="SsuA/THI5"/>
</dbReference>
<dbReference type="Gene3D" id="3.20.20.450">
    <property type="entry name" value="EAL domain"/>
    <property type="match status" value="1"/>
</dbReference>
<name>A0ABM8EI71_9BACT</name>
<keyword evidence="1" id="KW-0175">Coiled coil</keyword>
<evidence type="ECO:0000259" key="3">
    <source>
        <dbReference type="PROSITE" id="PS50887"/>
    </source>
</evidence>
<dbReference type="Pfam" id="PF00990">
    <property type="entry name" value="GGDEF"/>
    <property type="match status" value="1"/>
</dbReference>
<feature type="domain" description="GGDEF" evidence="3">
    <location>
        <begin position="453"/>
        <end position="586"/>
    </location>
</feature>
<sequence>MLRRPILIIVLVLLAGSWAFPPRSAARPTPAGETVVLQLPWPYQFSAAGFVAAAEKGFYAREGLNVVIREGLPGRPVSQVMAGHAQYGVSTSALLYYRVTGKPLVVVAPLFQKSPFVIVSLRESGITKPHDLAGRRIMTGTPETSAEALAMLHNEGISPVLVRRIPRPGTIDDLTSGRADAIVACQVNELPAIDRERSRFNIITPGHYGIDFYGNVIFTSHQELKEHPERVAAFRRASIAGWEYALNHPDELIERLVRRASTERGRDRAYLARQAMIIKQLTLHDIVELGHNNPDRWRHIGDTYASLGMISPDHSLTGFLYDPNPPRFSWNHWGVRLAASICVLVLSAALVMLVTNKRLAREVGERRRAEDELARYRNHLEELVEERTNALMEKSEELVNAISERRQIKAKLLQNEKRLTRLSQYDPLTGLPNRLLLRDRLEHAIERSSRSGKTVALLFMDLDRFKKINETLGHEAGDRLLREMARRLKSFVRRSDTLGRFGGDEFILVLEQIEDFRFIAVMARKTLESLAAETQLDGQQLFVTASIGISVYPVDGSDAETLLKCADTAMYRAKGLGGNCYQLYEHRMNARAHELLVMESSLHKSLRAGELRLFYQPQVDLATGELIGMEALLRWQHPTRGLVLPGEIIPIAEDCGLIVPIGEWVLRTACRQLKELQQHCGTAVPVAVNVSSRQFVKTDLVDTIARTLHETGLPPRLLEIEITESMIMHDLDAALAILSELRRMGVRIAIDDFGTGYSSLSHLKHLPISRLKIDRSFVRDVATNANDAAITGAVIFLARTMGLEVIAEGVENAAQLDFLMRNGCILGQGYLFSPPLPVDELVTFIHGRCDSAATALAVLQAFADGRLAAGNEEWDGQG</sequence>
<dbReference type="NCBIfam" id="TIGR00254">
    <property type="entry name" value="GGDEF"/>
    <property type="match status" value="1"/>
</dbReference>
<dbReference type="PANTHER" id="PTHR44757">
    <property type="entry name" value="DIGUANYLATE CYCLASE DGCP"/>
    <property type="match status" value="1"/>
</dbReference>
<dbReference type="InterPro" id="IPR035919">
    <property type="entry name" value="EAL_sf"/>
</dbReference>
<dbReference type="CDD" id="cd01949">
    <property type="entry name" value="GGDEF"/>
    <property type="match status" value="1"/>
</dbReference>
<evidence type="ECO:0000256" key="1">
    <source>
        <dbReference type="SAM" id="Coils"/>
    </source>
</evidence>